<dbReference type="InterPro" id="IPR013325">
    <property type="entry name" value="RNA_pol_sigma_r2"/>
</dbReference>
<name>H0E9S6_9ACTN</name>
<dbReference type="Pfam" id="PF08281">
    <property type="entry name" value="Sigma70_r4_2"/>
    <property type="match status" value="1"/>
</dbReference>
<proteinExistence type="inferred from homology"/>
<feature type="region of interest" description="Disordered" evidence="5">
    <location>
        <begin position="175"/>
        <end position="200"/>
    </location>
</feature>
<evidence type="ECO:0000259" key="6">
    <source>
        <dbReference type="Pfam" id="PF04542"/>
    </source>
</evidence>
<dbReference type="GO" id="GO:0006352">
    <property type="term" value="P:DNA-templated transcription initiation"/>
    <property type="evidence" value="ECO:0007669"/>
    <property type="project" value="InterPro"/>
</dbReference>
<sequence>MDDDLQGQADRDRFAALYADNARALLGYALRRCPTPEDAADLVSEVFLVAWRRLDEVPAGPDARPWLFGTARLTLANQRRGAARRIRLGETLRRHVGEALAEDPARAVVRRERDGDLDRALTTLSELDRGLLTLIAWDGMTPAQAAATLGLRPAVVRVRLHRARQRLRQALEAQEAAVDHARPGAPREPGTIANREERRA</sequence>
<dbReference type="SUPFAM" id="SSF88659">
    <property type="entry name" value="Sigma3 and sigma4 domains of RNA polymerase sigma factors"/>
    <property type="match status" value="1"/>
</dbReference>
<evidence type="ECO:0000256" key="3">
    <source>
        <dbReference type="ARBA" id="ARBA00023082"/>
    </source>
</evidence>
<dbReference type="NCBIfam" id="TIGR02937">
    <property type="entry name" value="sigma70-ECF"/>
    <property type="match status" value="1"/>
</dbReference>
<dbReference type="PANTHER" id="PTHR43133">
    <property type="entry name" value="RNA POLYMERASE ECF-TYPE SIGMA FACTO"/>
    <property type="match status" value="1"/>
</dbReference>
<dbReference type="InterPro" id="IPR039425">
    <property type="entry name" value="RNA_pol_sigma-70-like"/>
</dbReference>
<evidence type="ECO:0000259" key="7">
    <source>
        <dbReference type="Pfam" id="PF08281"/>
    </source>
</evidence>
<dbReference type="GO" id="GO:0016987">
    <property type="term" value="F:sigma factor activity"/>
    <property type="evidence" value="ECO:0007669"/>
    <property type="project" value="UniProtKB-KW"/>
</dbReference>
<dbReference type="InterPro" id="IPR007627">
    <property type="entry name" value="RNA_pol_sigma70_r2"/>
</dbReference>
<evidence type="ECO:0000256" key="1">
    <source>
        <dbReference type="ARBA" id="ARBA00010641"/>
    </source>
</evidence>
<dbReference type="Proteomes" id="UP000005143">
    <property type="component" value="Unassembled WGS sequence"/>
</dbReference>
<dbReference type="Gene3D" id="1.10.1740.10">
    <property type="match status" value="1"/>
</dbReference>
<evidence type="ECO:0000313" key="8">
    <source>
        <dbReference type="EMBL" id="EHN09575.1"/>
    </source>
</evidence>
<gene>
    <name evidence="8" type="ORF">PAI11_35980</name>
</gene>
<comment type="caution">
    <text evidence="8">The sequence shown here is derived from an EMBL/GenBank/DDBJ whole genome shotgun (WGS) entry which is preliminary data.</text>
</comment>
<evidence type="ECO:0000256" key="5">
    <source>
        <dbReference type="SAM" id="MobiDB-lite"/>
    </source>
</evidence>
<reference evidence="8 9" key="1">
    <citation type="journal article" date="2013" name="Biodegradation">
        <title>Quantitative proteomic analysis of ibuprofen-degrading Patulibacter sp. strain I11.</title>
        <authorList>
            <person name="Almeida B."/>
            <person name="Kjeldal H."/>
            <person name="Lolas I."/>
            <person name="Knudsen A.D."/>
            <person name="Carvalho G."/>
            <person name="Nielsen K.L."/>
            <person name="Barreto Crespo M.T."/>
            <person name="Stensballe A."/>
            <person name="Nielsen J.L."/>
        </authorList>
    </citation>
    <scope>NUCLEOTIDE SEQUENCE [LARGE SCALE GENOMIC DNA]</scope>
    <source>
        <strain evidence="8 9">I11</strain>
    </source>
</reference>
<dbReference type="InterPro" id="IPR014284">
    <property type="entry name" value="RNA_pol_sigma-70_dom"/>
</dbReference>
<dbReference type="InterPro" id="IPR036388">
    <property type="entry name" value="WH-like_DNA-bd_sf"/>
</dbReference>
<protein>
    <submittedName>
        <fullName evidence="8">Putative RNA polymerase ECF-subfamily sigma factor</fullName>
    </submittedName>
</protein>
<keyword evidence="2" id="KW-0805">Transcription regulation</keyword>
<dbReference type="PANTHER" id="PTHR43133:SF25">
    <property type="entry name" value="RNA POLYMERASE SIGMA FACTOR RFAY-RELATED"/>
    <property type="match status" value="1"/>
</dbReference>
<dbReference type="GO" id="GO:0003677">
    <property type="term" value="F:DNA binding"/>
    <property type="evidence" value="ECO:0007669"/>
    <property type="project" value="InterPro"/>
</dbReference>
<feature type="domain" description="RNA polymerase sigma-70 region 2" evidence="6">
    <location>
        <begin position="17"/>
        <end position="84"/>
    </location>
</feature>
<keyword evidence="4" id="KW-0804">Transcription</keyword>
<accession>H0E9S6</accession>
<dbReference type="AlphaFoldDB" id="H0E9S6"/>
<evidence type="ECO:0000256" key="4">
    <source>
        <dbReference type="ARBA" id="ARBA00023163"/>
    </source>
</evidence>
<dbReference type="InterPro" id="IPR013324">
    <property type="entry name" value="RNA_pol_sigma_r3/r4-like"/>
</dbReference>
<feature type="domain" description="RNA polymerase sigma factor 70 region 4 type 2" evidence="7">
    <location>
        <begin position="116"/>
        <end position="167"/>
    </location>
</feature>
<dbReference type="SUPFAM" id="SSF88946">
    <property type="entry name" value="Sigma2 domain of RNA polymerase sigma factors"/>
    <property type="match status" value="1"/>
</dbReference>
<dbReference type="Pfam" id="PF04542">
    <property type="entry name" value="Sigma70_r2"/>
    <property type="match status" value="1"/>
</dbReference>
<keyword evidence="3" id="KW-0731">Sigma factor</keyword>
<dbReference type="InterPro" id="IPR013249">
    <property type="entry name" value="RNA_pol_sigma70_r4_t2"/>
</dbReference>
<organism evidence="8 9">
    <name type="scientific">Patulibacter medicamentivorans</name>
    <dbReference type="NCBI Taxonomy" id="1097667"/>
    <lineage>
        <taxon>Bacteria</taxon>
        <taxon>Bacillati</taxon>
        <taxon>Actinomycetota</taxon>
        <taxon>Thermoleophilia</taxon>
        <taxon>Solirubrobacterales</taxon>
        <taxon>Patulibacteraceae</taxon>
        <taxon>Patulibacter</taxon>
    </lineage>
</organism>
<evidence type="ECO:0000256" key="2">
    <source>
        <dbReference type="ARBA" id="ARBA00023015"/>
    </source>
</evidence>
<dbReference type="Gene3D" id="1.10.10.10">
    <property type="entry name" value="Winged helix-like DNA-binding domain superfamily/Winged helix DNA-binding domain"/>
    <property type="match status" value="1"/>
</dbReference>
<dbReference type="EMBL" id="AGUD01000267">
    <property type="protein sequence ID" value="EHN09575.1"/>
    <property type="molecule type" value="Genomic_DNA"/>
</dbReference>
<comment type="similarity">
    <text evidence="1">Belongs to the sigma-70 factor family. ECF subfamily.</text>
</comment>
<keyword evidence="9" id="KW-1185">Reference proteome</keyword>
<evidence type="ECO:0000313" key="9">
    <source>
        <dbReference type="Proteomes" id="UP000005143"/>
    </source>
</evidence>
<dbReference type="RefSeq" id="WP_007577849.1">
    <property type="nucleotide sequence ID" value="NZ_AGUD01000267.1"/>
</dbReference>